<comment type="similarity">
    <text evidence="1">Belongs to the 3-beta-HSD family.</text>
</comment>
<gene>
    <name evidence="4" type="ORF">SH580_15880</name>
</gene>
<dbReference type="PANTHER" id="PTHR43245">
    <property type="entry name" value="BIFUNCTIONAL POLYMYXIN RESISTANCE PROTEIN ARNA"/>
    <property type="match status" value="1"/>
</dbReference>
<proteinExistence type="inferred from homology"/>
<dbReference type="SUPFAM" id="SSF51735">
    <property type="entry name" value="NAD(P)-binding Rossmann-fold domains"/>
    <property type="match status" value="1"/>
</dbReference>
<evidence type="ECO:0000256" key="2">
    <source>
        <dbReference type="ARBA" id="ARBA00023002"/>
    </source>
</evidence>
<protein>
    <submittedName>
        <fullName evidence="4">NAD-dependent epimerase/dehydratase family protein</fullName>
    </submittedName>
</protein>
<keyword evidence="2" id="KW-0560">Oxidoreductase</keyword>
<evidence type="ECO:0000313" key="5">
    <source>
        <dbReference type="Proteomes" id="UP001324993"/>
    </source>
</evidence>
<dbReference type="InterPro" id="IPR050177">
    <property type="entry name" value="Lipid_A_modif_metabolic_enz"/>
</dbReference>
<dbReference type="Pfam" id="PF01073">
    <property type="entry name" value="3Beta_HSD"/>
    <property type="match status" value="1"/>
</dbReference>
<dbReference type="RefSeq" id="WP_319831818.1">
    <property type="nucleotide sequence ID" value="NZ_CP138858.1"/>
</dbReference>
<dbReference type="Gene3D" id="3.40.50.720">
    <property type="entry name" value="NAD(P)-binding Rossmann-like Domain"/>
    <property type="match status" value="1"/>
</dbReference>
<name>A0ABZ0RJE2_9BACT</name>
<keyword evidence="5" id="KW-1185">Reference proteome</keyword>
<evidence type="ECO:0000256" key="1">
    <source>
        <dbReference type="ARBA" id="ARBA00009219"/>
    </source>
</evidence>
<evidence type="ECO:0000259" key="3">
    <source>
        <dbReference type="Pfam" id="PF01073"/>
    </source>
</evidence>
<sequence length="330" mass="35241">MNVLVTGGGGFVGSYVIERLLARGYAVRSFGRSPQAGLVAKGVDVVCGDLASEEDVRAACVGVDAVFHVAAKAGVWGSWDRFYQPNVVGTRNVVAACQAEGVGRLVYTSTPSVVFNGQAIRGGGQELPYGRNWLCHYAHTKAIAEQEALAANSESLRVVALRPHLIFGPGDPHLLPRVIESVKAGRLKIVGDGNNQVDVSYVEDVAAAHVNALDALSLGQCAGKAYFISQGTPVALWPWLNEVLAGLGHPPLSQRIPMRLAYAAGAVAECAWKLLAKPGEPPITRFVAVELAKDHYFDLQAARRDLAFEPAYDMQAALVETIKDLKIRGF</sequence>
<evidence type="ECO:0000313" key="4">
    <source>
        <dbReference type="EMBL" id="WPJ94910.1"/>
    </source>
</evidence>
<feature type="domain" description="3-beta hydroxysteroid dehydrogenase/isomerase" evidence="3">
    <location>
        <begin position="4"/>
        <end position="252"/>
    </location>
</feature>
<dbReference type="PANTHER" id="PTHR43245:SF51">
    <property type="entry name" value="SHORT CHAIN DEHYDROGENASE_REDUCTASE FAMILY 42E, MEMBER 2"/>
    <property type="match status" value="1"/>
</dbReference>
<reference evidence="4 5" key="1">
    <citation type="submission" date="2023-11" db="EMBL/GenBank/DDBJ databases">
        <title>Coraliomargarita sp. nov., isolated from marine algae.</title>
        <authorList>
            <person name="Lee J.K."/>
            <person name="Baek J.H."/>
            <person name="Kim J.M."/>
            <person name="Choi D.G."/>
            <person name="Jeon C.O."/>
        </authorList>
    </citation>
    <scope>NUCLEOTIDE SEQUENCE [LARGE SCALE GENOMIC DNA]</scope>
    <source>
        <strain evidence="4 5">J2-16</strain>
    </source>
</reference>
<dbReference type="EMBL" id="CP138858">
    <property type="protein sequence ID" value="WPJ94910.1"/>
    <property type="molecule type" value="Genomic_DNA"/>
</dbReference>
<dbReference type="Proteomes" id="UP001324993">
    <property type="component" value="Chromosome"/>
</dbReference>
<dbReference type="InterPro" id="IPR002225">
    <property type="entry name" value="3Beta_OHSteriod_DH/Estase"/>
</dbReference>
<dbReference type="InterPro" id="IPR036291">
    <property type="entry name" value="NAD(P)-bd_dom_sf"/>
</dbReference>
<accession>A0ABZ0RJE2</accession>
<organism evidence="4 5">
    <name type="scientific">Coraliomargarita algicola</name>
    <dbReference type="NCBI Taxonomy" id="3092156"/>
    <lineage>
        <taxon>Bacteria</taxon>
        <taxon>Pseudomonadati</taxon>
        <taxon>Verrucomicrobiota</taxon>
        <taxon>Opitutia</taxon>
        <taxon>Puniceicoccales</taxon>
        <taxon>Coraliomargaritaceae</taxon>
        <taxon>Coraliomargarita</taxon>
    </lineage>
</organism>